<dbReference type="InterPro" id="IPR027417">
    <property type="entry name" value="P-loop_NTPase"/>
</dbReference>
<keyword evidence="2" id="KW-0067">ATP-binding</keyword>
<dbReference type="AlphaFoldDB" id="A0A5C8UI44"/>
<dbReference type="InterPro" id="IPR041664">
    <property type="entry name" value="AAA_16"/>
</dbReference>
<dbReference type="GO" id="GO:0005524">
    <property type="term" value="F:ATP binding"/>
    <property type="evidence" value="ECO:0007669"/>
    <property type="project" value="UniProtKB-KW"/>
</dbReference>
<name>A0A5C8UI44_9MICO</name>
<dbReference type="Pfam" id="PF13191">
    <property type="entry name" value="AAA_16"/>
    <property type="match status" value="1"/>
</dbReference>
<dbReference type="Proteomes" id="UP000321379">
    <property type="component" value="Unassembled WGS sequence"/>
</dbReference>
<keyword evidence="2" id="KW-0547">Nucleotide-binding</keyword>
<dbReference type="InterPro" id="IPR003593">
    <property type="entry name" value="AAA+_ATPase"/>
</dbReference>
<dbReference type="Gene3D" id="3.40.50.300">
    <property type="entry name" value="P-loop containing nucleotide triphosphate hydrolases"/>
    <property type="match status" value="1"/>
</dbReference>
<accession>A0A5C8UI44</accession>
<organism evidence="2 3">
    <name type="scientific">Lacisediminihabitans profunda</name>
    <dbReference type="NCBI Taxonomy" id="2594790"/>
    <lineage>
        <taxon>Bacteria</taxon>
        <taxon>Bacillati</taxon>
        <taxon>Actinomycetota</taxon>
        <taxon>Actinomycetes</taxon>
        <taxon>Micrococcales</taxon>
        <taxon>Microbacteriaceae</taxon>
        <taxon>Lacisediminihabitans</taxon>
    </lineage>
</organism>
<comment type="caution">
    <text evidence="2">The sequence shown here is derived from an EMBL/GenBank/DDBJ whole genome shotgun (WGS) entry which is preliminary data.</text>
</comment>
<reference evidence="2 3" key="1">
    <citation type="submission" date="2019-08" db="EMBL/GenBank/DDBJ databases">
        <title>Bacterial whole genome sequence for Glaciihabitans sp. CHu50b-6-2.</title>
        <authorList>
            <person name="Jin L."/>
        </authorList>
    </citation>
    <scope>NUCLEOTIDE SEQUENCE [LARGE SCALE GENOMIC DNA]</scope>
    <source>
        <strain evidence="2 3">CHu50b-6-2</strain>
    </source>
</reference>
<dbReference type="PANTHER" id="PTHR34301:SF8">
    <property type="entry name" value="ATPASE DOMAIN-CONTAINING PROTEIN"/>
    <property type="match status" value="1"/>
</dbReference>
<feature type="domain" description="AAA+ ATPase" evidence="1">
    <location>
        <begin position="46"/>
        <end position="235"/>
    </location>
</feature>
<evidence type="ECO:0000313" key="3">
    <source>
        <dbReference type="Proteomes" id="UP000321379"/>
    </source>
</evidence>
<dbReference type="RefSeq" id="WP_147785210.1">
    <property type="nucleotide sequence ID" value="NZ_VRMG01000018.1"/>
</dbReference>
<dbReference type="PANTHER" id="PTHR34301">
    <property type="entry name" value="DNA-BINDING PROTEIN-RELATED"/>
    <property type="match status" value="1"/>
</dbReference>
<evidence type="ECO:0000313" key="2">
    <source>
        <dbReference type="EMBL" id="TXN27945.1"/>
    </source>
</evidence>
<keyword evidence="3" id="KW-1185">Reference proteome</keyword>
<dbReference type="SMART" id="SM00382">
    <property type="entry name" value="AAA"/>
    <property type="match status" value="1"/>
</dbReference>
<protein>
    <submittedName>
        <fullName evidence="2">ATP-binding protein</fullName>
    </submittedName>
</protein>
<sequence length="415" mass="46348">MSRPNPEDIFTPKTVVSKEMFEARNEADINGVPGLQDRLLDALRERGCQIVIYGDTGVGKSSLLKNVSELLSRSVVEVDCKSGMTMDDIISHATRQLVTYRRVRRTRASAIEAEAEVEASVPWFARLRARVLSRFEQSDDYEVIQSPAFGALLQAMSAKGRTLLVLDNFQNIDLPETRTQVAQYMETLSDAVGKGRVHADVKFVTIGIADDPRTLLGASMSYVRRAEQIGVPRMPDSEIREVLSRGFHLLELSITGDQLDHLVFFSDGFPYFAHLLGLYISTTAIRANSLAVTDEMIKAAIARAASSVAGSYEERLRLAYERSGSTQPRRQIIRILAASSGRQWSYSDVVTLWQAANPEETRTSYNFLSAALGALTNEPQGNILTTVGPTRRFVYRFEDPHIRPYVRIRENLNPL</sequence>
<proteinExistence type="predicted"/>
<evidence type="ECO:0000259" key="1">
    <source>
        <dbReference type="SMART" id="SM00382"/>
    </source>
</evidence>
<dbReference type="SUPFAM" id="SSF52540">
    <property type="entry name" value="P-loop containing nucleoside triphosphate hydrolases"/>
    <property type="match status" value="1"/>
</dbReference>
<gene>
    <name evidence="2" type="ORF">FVP33_18655</name>
</gene>
<dbReference type="EMBL" id="VRMG01000018">
    <property type="protein sequence ID" value="TXN27945.1"/>
    <property type="molecule type" value="Genomic_DNA"/>
</dbReference>